<dbReference type="PANTHER" id="PTHR42897">
    <property type="entry name" value="PYRUVATE SYNTHASE SUBUNIT PORB"/>
    <property type="match status" value="1"/>
</dbReference>
<protein>
    <recommendedName>
        <fullName evidence="2">Thiamine pyrophosphate enzyme TPP-binding domain-containing protein</fullName>
    </recommendedName>
</protein>
<comment type="caution">
    <text evidence="3">The sequence shown here is derived from an EMBL/GenBank/DDBJ whole genome shotgun (WGS) entry which is preliminary data.</text>
</comment>
<dbReference type="AlphaFoldDB" id="X1JE35"/>
<accession>X1JE35</accession>
<sequence>MSDNTVTLEPISSLAKAPLEEQYVPGHRTCAGCGPALAYKLIAKAAGKNTIFIGPTGCMYVANTSYLCVPWTVPWMHAQITNAGGIASGIEAAYQVMIRKGKYDGDFPNIIVMAGDGGSTDIGLQALSGAMYRNHDILFVSYDNEAYANTGIQVSPMTPYGAATSFTPPGTKIPEAKKLWPKDITAMIYYGHPMVKYVAQATVGYPVDLMNKVRKALNKKGATFIHVHAACPKGWRFDSSRTIEMAKLAIQTGMWVN</sequence>
<dbReference type="Gene3D" id="3.40.50.970">
    <property type="match status" value="2"/>
</dbReference>
<dbReference type="Pfam" id="PF02775">
    <property type="entry name" value="TPP_enzyme_C"/>
    <property type="match status" value="1"/>
</dbReference>
<gene>
    <name evidence="3" type="ORF">S03H2_41183</name>
</gene>
<feature type="domain" description="Thiamine pyrophosphate enzyme TPP-binding" evidence="2">
    <location>
        <begin position="71"/>
        <end position="227"/>
    </location>
</feature>
<dbReference type="InterPro" id="IPR051479">
    <property type="entry name" value="PorB-like"/>
</dbReference>
<dbReference type="GO" id="GO:0016491">
    <property type="term" value="F:oxidoreductase activity"/>
    <property type="evidence" value="ECO:0007669"/>
    <property type="project" value="UniProtKB-KW"/>
</dbReference>
<name>X1JE35_9ZZZZ</name>
<reference evidence="3" key="1">
    <citation type="journal article" date="2014" name="Front. Microbiol.">
        <title>High frequency of phylogenetically diverse reductive dehalogenase-homologous genes in deep subseafloor sedimentary metagenomes.</title>
        <authorList>
            <person name="Kawai M."/>
            <person name="Futagami T."/>
            <person name="Toyoda A."/>
            <person name="Takaki Y."/>
            <person name="Nishi S."/>
            <person name="Hori S."/>
            <person name="Arai W."/>
            <person name="Tsubouchi T."/>
            <person name="Morono Y."/>
            <person name="Uchiyama I."/>
            <person name="Ito T."/>
            <person name="Fujiyama A."/>
            <person name="Inagaki F."/>
            <person name="Takami H."/>
        </authorList>
    </citation>
    <scope>NUCLEOTIDE SEQUENCE</scope>
    <source>
        <strain evidence="3">Expedition CK06-06</strain>
    </source>
</reference>
<keyword evidence="1" id="KW-0560">Oxidoreductase</keyword>
<proteinExistence type="predicted"/>
<evidence type="ECO:0000256" key="1">
    <source>
        <dbReference type="ARBA" id="ARBA00023002"/>
    </source>
</evidence>
<dbReference type="EMBL" id="BARU01025571">
    <property type="protein sequence ID" value="GAH68003.1"/>
    <property type="molecule type" value="Genomic_DNA"/>
</dbReference>
<feature type="non-terminal residue" evidence="3">
    <location>
        <position position="257"/>
    </location>
</feature>
<dbReference type="GO" id="GO:0030976">
    <property type="term" value="F:thiamine pyrophosphate binding"/>
    <property type="evidence" value="ECO:0007669"/>
    <property type="project" value="InterPro"/>
</dbReference>
<dbReference type="InterPro" id="IPR011766">
    <property type="entry name" value="TPP_enzyme_TPP-bd"/>
</dbReference>
<dbReference type="PANTHER" id="PTHR42897:SF2">
    <property type="entry name" value="PYRUVATE SYNTHASE SUBUNIT PORB"/>
    <property type="match status" value="1"/>
</dbReference>
<dbReference type="SUPFAM" id="SSF52518">
    <property type="entry name" value="Thiamin diphosphate-binding fold (THDP-binding)"/>
    <property type="match status" value="1"/>
</dbReference>
<evidence type="ECO:0000313" key="3">
    <source>
        <dbReference type="EMBL" id="GAH68003.1"/>
    </source>
</evidence>
<organism evidence="3">
    <name type="scientific">marine sediment metagenome</name>
    <dbReference type="NCBI Taxonomy" id="412755"/>
    <lineage>
        <taxon>unclassified sequences</taxon>
        <taxon>metagenomes</taxon>
        <taxon>ecological metagenomes</taxon>
    </lineage>
</organism>
<dbReference type="InterPro" id="IPR029061">
    <property type="entry name" value="THDP-binding"/>
</dbReference>
<evidence type="ECO:0000259" key="2">
    <source>
        <dbReference type="Pfam" id="PF02775"/>
    </source>
</evidence>